<dbReference type="AlphaFoldDB" id="A0AAW8U9B0"/>
<evidence type="ECO:0000313" key="2">
    <source>
        <dbReference type="Proteomes" id="UP001268577"/>
    </source>
</evidence>
<dbReference type="Proteomes" id="UP001268577">
    <property type="component" value="Unassembled WGS sequence"/>
</dbReference>
<dbReference type="EMBL" id="JARQBZ010000017">
    <property type="protein sequence ID" value="MDT2834324.1"/>
    <property type="molecule type" value="Genomic_DNA"/>
</dbReference>
<dbReference type="RefSeq" id="WP_311985366.1">
    <property type="nucleotide sequence ID" value="NZ_JARQBZ010000017.1"/>
</dbReference>
<protein>
    <submittedName>
        <fullName evidence="1">Uncharacterized protein</fullName>
    </submittedName>
</protein>
<evidence type="ECO:0000313" key="1">
    <source>
        <dbReference type="EMBL" id="MDT2834324.1"/>
    </source>
</evidence>
<reference evidence="1" key="1">
    <citation type="submission" date="2023-03" db="EMBL/GenBank/DDBJ databases">
        <authorList>
            <person name="Shen W."/>
            <person name="Cai J."/>
        </authorList>
    </citation>
    <scope>NUCLEOTIDE SEQUENCE</scope>
    <source>
        <strain evidence="1">P96-3</strain>
    </source>
</reference>
<gene>
    <name evidence="1" type="ORF">P7H70_09650</name>
</gene>
<sequence length="218" mass="26292">MIYLVDTMQFENRNEEESFKNEFKIELQKLNINKYRFYKSKFFFEKKSKMKWSLLCLMEIDESNREVIDELFQNKDYLIRREEMLLTPNSNIASQNWESGSVSNIVEHVEVQQEFLGEFQEIMIQNNTPAMTYIINEKNWCKEFIALETDRISYHNSSYPNWNQIHFIAMRMSGMFHYKKDFSEGLEKANALDFKDNFDRLKEIRTFSYKASANMSID</sequence>
<organism evidence="1 2">
    <name type="scientific">Vagococcus carniphilus</name>
    <dbReference type="NCBI Taxonomy" id="218144"/>
    <lineage>
        <taxon>Bacteria</taxon>
        <taxon>Bacillati</taxon>
        <taxon>Bacillota</taxon>
        <taxon>Bacilli</taxon>
        <taxon>Lactobacillales</taxon>
        <taxon>Enterococcaceae</taxon>
        <taxon>Vagococcus</taxon>
    </lineage>
</organism>
<proteinExistence type="predicted"/>
<accession>A0AAW8U9B0</accession>
<name>A0AAW8U9B0_9ENTE</name>
<comment type="caution">
    <text evidence="1">The sequence shown here is derived from an EMBL/GenBank/DDBJ whole genome shotgun (WGS) entry which is preliminary data.</text>
</comment>